<dbReference type="KEGG" id="slx:SLAV_38355"/>
<name>A0A2K8P601_STRLA</name>
<keyword evidence="3" id="KW-1185">Reference proteome</keyword>
<evidence type="ECO:0000313" key="1">
    <source>
        <dbReference type="EMBL" id="ATZ22136.1"/>
    </source>
</evidence>
<evidence type="ECO:0000313" key="2">
    <source>
        <dbReference type="EMBL" id="ATZ29435.1"/>
    </source>
</evidence>
<dbReference type="KEGG" id="slx:SLAV_01035"/>
<proteinExistence type="predicted"/>
<dbReference type="EMBL" id="CP024985">
    <property type="protein sequence ID" value="ATZ29435.1"/>
    <property type="molecule type" value="Genomic_DNA"/>
</dbReference>
<dbReference type="EMBL" id="CP024985">
    <property type="protein sequence ID" value="ATZ22136.1"/>
    <property type="molecule type" value="Genomic_DNA"/>
</dbReference>
<gene>
    <name evidence="1" type="ORF">SLAV_01035</name>
    <name evidence="2" type="ORF">SLAV_38355</name>
</gene>
<protein>
    <submittedName>
        <fullName evidence="1">Uncharacterized protein</fullName>
    </submittedName>
</protein>
<sequence>MVRCCTAEQMRHFTDSVTEMVDRGRALRQLYAHQEEPPHRTRCARMTSGRINPISPACTTGERLAAERTVMLRPQSTLLRTLGTDRAVHCRWQCGGCW</sequence>
<dbReference type="AlphaFoldDB" id="A0A2K8P601"/>
<evidence type="ECO:0000313" key="3">
    <source>
        <dbReference type="Proteomes" id="UP000231791"/>
    </source>
</evidence>
<reference evidence="1 3" key="1">
    <citation type="submission" date="2017-11" db="EMBL/GenBank/DDBJ databases">
        <title>Complete genome sequence of Streptomyces lavendulae subsp. lavendulae CCM 3239 (formerly 'Streptomyces aureofaciens CCM 3239'), the producer of the angucycline-type antibiotic auricin.</title>
        <authorList>
            <person name="Busche T."/>
            <person name="Novakova R."/>
            <person name="Al'Dilaimi A."/>
            <person name="Homerova D."/>
            <person name="Feckova L."/>
            <person name="Rezuchova B."/>
            <person name="Mingyar E."/>
            <person name="Csolleiova D."/>
            <person name="Bekeova C."/>
            <person name="Winkler A."/>
            <person name="Sevcikova B."/>
            <person name="Kalinowski J."/>
            <person name="Kormanec J."/>
            <person name="Ruckert C."/>
        </authorList>
    </citation>
    <scope>NUCLEOTIDE SEQUENCE [LARGE SCALE GENOMIC DNA]</scope>
    <source>
        <strain evidence="1 3">CCM 3239</strain>
    </source>
</reference>
<organism evidence="1 3">
    <name type="scientific">Streptomyces lavendulae subsp. lavendulae</name>
    <dbReference type="NCBI Taxonomy" id="58340"/>
    <lineage>
        <taxon>Bacteria</taxon>
        <taxon>Bacillati</taxon>
        <taxon>Actinomycetota</taxon>
        <taxon>Actinomycetes</taxon>
        <taxon>Kitasatosporales</taxon>
        <taxon>Streptomycetaceae</taxon>
        <taxon>Streptomyces</taxon>
    </lineage>
</organism>
<accession>A0A2K8P601</accession>
<dbReference type="Proteomes" id="UP000231791">
    <property type="component" value="Chromosome"/>
</dbReference>